<dbReference type="SMART" id="SM00490">
    <property type="entry name" value="HELICc"/>
    <property type="match status" value="1"/>
</dbReference>
<feature type="domain" description="Helicase C-terminal" evidence="11">
    <location>
        <begin position="270"/>
        <end position="434"/>
    </location>
</feature>
<dbReference type="PROSITE" id="PS51192">
    <property type="entry name" value="HELICASE_ATP_BIND_1"/>
    <property type="match status" value="1"/>
</dbReference>
<feature type="compositionally biased region" description="Basic and acidic residues" evidence="9">
    <location>
        <begin position="654"/>
        <end position="667"/>
    </location>
</feature>
<feature type="region of interest" description="Disordered" evidence="9">
    <location>
        <begin position="518"/>
        <end position="552"/>
    </location>
</feature>
<feature type="short sequence motif" description="Q motif" evidence="6">
    <location>
        <begin position="52"/>
        <end position="80"/>
    </location>
</feature>
<evidence type="ECO:0000256" key="9">
    <source>
        <dbReference type="SAM" id="MobiDB-lite"/>
    </source>
</evidence>
<dbReference type="Gene3D" id="3.40.50.300">
    <property type="entry name" value="P-loop containing nucleotide triphosphate hydrolases"/>
    <property type="match status" value="2"/>
</dbReference>
<feature type="compositionally biased region" description="Basic residues" evidence="9">
    <location>
        <begin position="9"/>
        <end position="28"/>
    </location>
</feature>
<feature type="region of interest" description="Disordered" evidence="9">
    <location>
        <begin position="1"/>
        <end position="33"/>
    </location>
</feature>
<dbReference type="SUPFAM" id="SSF52540">
    <property type="entry name" value="P-loop containing nucleoside triphosphate hydrolases"/>
    <property type="match status" value="2"/>
</dbReference>
<dbReference type="PANTHER" id="PTHR24031">
    <property type="entry name" value="RNA HELICASE"/>
    <property type="match status" value="1"/>
</dbReference>
<dbReference type="EMBL" id="JALNTZ010000001">
    <property type="protein sequence ID" value="KAJ3665447.1"/>
    <property type="molecule type" value="Genomic_DNA"/>
</dbReference>
<evidence type="ECO:0000259" key="10">
    <source>
        <dbReference type="PROSITE" id="PS51192"/>
    </source>
</evidence>
<comment type="similarity">
    <text evidence="7">Belongs to the DEAD box helicase family.</text>
</comment>
<keyword evidence="3 7" id="KW-0347">Helicase</keyword>
<feature type="compositionally biased region" description="Basic and acidic residues" evidence="9">
    <location>
        <begin position="534"/>
        <end position="545"/>
    </location>
</feature>
<dbReference type="InterPro" id="IPR025313">
    <property type="entry name" value="SPB4-like_CTE"/>
</dbReference>
<evidence type="ECO:0000313" key="13">
    <source>
        <dbReference type="EMBL" id="KAJ3665447.1"/>
    </source>
</evidence>
<keyword evidence="2 7" id="KW-0378">Hydrolase</keyword>
<dbReference type="CDD" id="cd17941">
    <property type="entry name" value="DEADc_DDX10"/>
    <property type="match status" value="1"/>
</dbReference>
<dbReference type="Pfam" id="PF00270">
    <property type="entry name" value="DEAD"/>
    <property type="match status" value="1"/>
</dbReference>
<comment type="domain">
    <text evidence="8">The Q motif is unique to and characteristic of the DEAD box family of RNA helicases and controls ATP binding and hydrolysis.</text>
</comment>
<dbReference type="SMART" id="SM00487">
    <property type="entry name" value="DEXDc"/>
    <property type="match status" value="1"/>
</dbReference>
<reference evidence="13" key="1">
    <citation type="journal article" date="2023" name="G3 (Bethesda)">
        <title>Whole genome assemblies of Zophobas morio and Tenebrio molitor.</title>
        <authorList>
            <person name="Kaur S."/>
            <person name="Stinson S.A."/>
            <person name="diCenzo G.C."/>
        </authorList>
    </citation>
    <scope>NUCLEOTIDE SEQUENCE</scope>
    <source>
        <strain evidence="13">QUZm001</strain>
    </source>
</reference>
<feature type="region of interest" description="Disordered" evidence="9">
    <location>
        <begin position="654"/>
        <end position="752"/>
    </location>
</feature>
<feature type="domain" description="DEAD-box RNA helicase Q" evidence="12">
    <location>
        <begin position="52"/>
        <end position="80"/>
    </location>
</feature>
<keyword evidence="14" id="KW-1185">Reference proteome</keyword>
<gene>
    <name evidence="13" type="ORF">Zmor_000942</name>
</gene>
<evidence type="ECO:0000259" key="12">
    <source>
        <dbReference type="PROSITE" id="PS51195"/>
    </source>
</evidence>
<dbReference type="Proteomes" id="UP001168821">
    <property type="component" value="Unassembled WGS sequence"/>
</dbReference>
<protein>
    <recommendedName>
        <fullName evidence="8">ATP-dependent RNA helicase</fullName>
        <ecNumber evidence="8">3.6.4.13</ecNumber>
    </recommendedName>
</protein>
<dbReference type="CDD" id="cd18787">
    <property type="entry name" value="SF2_C_DEAD"/>
    <property type="match status" value="1"/>
</dbReference>
<dbReference type="GO" id="GO:0016787">
    <property type="term" value="F:hydrolase activity"/>
    <property type="evidence" value="ECO:0007669"/>
    <property type="project" value="UniProtKB-KW"/>
</dbReference>
<keyword evidence="4 7" id="KW-0067">ATP-binding</keyword>
<evidence type="ECO:0000256" key="4">
    <source>
        <dbReference type="ARBA" id="ARBA00022840"/>
    </source>
</evidence>
<comment type="caution">
    <text evidence="13">The sequence shown here is derived from an EMBL/GenBank/DDBJ whole genome shotgun (WGS) entry which is preliminary data.</text>
</comment>
<comment type="function">
    <text evidence="8">RNA helicase.</text>
</comment>
<dbReference type="PROSITE" id="PS51195">
    <property type="entry name" value="Q_MOTIF"/>
    <property type="match status" value="1"/>
</dbReference>
<keyword evidence="1 7" id="KW-0547">Nucleotide-binding</keyword>
<name>A0AA38IXH8_9CUCU</name>
<organism evidence="13 14">
    <name type="scientific">Zophobas morio</name>
    <dbReference type="NCBI Taxonomy" id="2755281"/>
    <lineage>
        <taxon>Eukaryota</taxon>
        <taxon>Metazoa</taxon>
        <taxon>Ecdysozoa</taxon>
        <taxon>Arthropoda</taxon>
        <taxon>Hexapoda</taxon>
        <taxon>Insecta</taxon>
        <taxon>Pterygota</taxon>
        <taxon>Neoptera</taxon>
        <taxon>Endopterygota</taxon>
        <taxon>Coleoptera</taxon>
        <taxon>Polyphaga</taxon>
        <taxon>Cucujiformia</taxon>
        <taxon>Tenebrionidae</taxon>
        <taxon>Zophobas</taxon>
    </lineage>
</organism>
<dbReference type="GO" id="GO:0003723">
    <property type="term" value="F:RNA binding"/>
    <property type="evidence" value="ECO:0007669"/>
    <property type="project" value="UniProtKB-UniRule"/>
</dbReference>
<evidence type="ECO:0000256" key="2">
    <source>
        <dbReference type="ARBA" id="ARBA00022801"/>
    </source>
</evidence>
<evidence type="ECO:0000259" key="11">
    <source>
        <dbReference type="PROSITE" id="PS51194"/>
    </source>
</evidence>
<feature type="compositionally biased region" description="Basic and acidic residues" evidence="9">
    <location>
        <begin position="699"/>
        <end position="709"/>
    </location>
</feature>
<dbReference type="InterPro" id="IPR014001">
    <property type="entry name" value="Helicase_ATP-bd"/>
</dbReference>
<dbReference type="AlphaFoldDB" id="A0AA38IXH8"/>
<evidence type="ECO:0000256" key="1">
    <source>
        <dbReference type="ARBA" id="ARBA00022741"/>
    </source>
</evidence>
<dbReference type="InterPro" id="IPR027417">
    <property type="entry name" value="P-loop_NTPase"/>
</dbReference>
<dbReference type="PROSITE" id="PS00039">
    <property type="entry name" value="DEAD_ATP_HELICASE"/>
    <property type="match status" value="1"/>
</dbReference>
<dbReference type="InterPro" id="IPR011545">
    <property type="entry name" value="DEAD/DEAH_box_helicase_dom"/>
</dbReference>
<dbReference type="EC" id="3.6.4.13" evidence="8"/>
<dbReference type="GO" id="GO:0003724">
    <property type="term" value="F:RNA helicase activity"/>
    <property type="evidence" value="ECO:0007669"/>
    <property type="project" value="UniProtKB-EC"/>
</dbReference>
<dbReference type="Pfam" id="PF13959">
    <property type="entry name" value="CTE_SPB4"/>
    <property type="match status" value="1"/>
</dbReference>
<dbReference type="PROSITE" id="PS51194">
    <property type="entry name" value="HELICASE_CTER"/>
    <property type="match status" value="1"/>
</dbReference>
<accession>A0AA38IXH8</accession>
<dbReference type="Pfam" id="PF00271">
    <property type="entry name" value="Helicase_C"/>
    <property type="match status" value="1"/>
</dbReference>
<dbReference type="InterPro" id="IPR001650">
    <property type="entry name" value="Helicase_C-like"/>
</dbReference>
<evidence type="ECO:0000313" key="14">
    <source>
        <dbReference type="Proteomes" id="UP001168821"/>
    </source>
</evidence>
<dbReference type="InterPro" id="IPR014014">
    <property type="entry name" value="RNA_helicase_DEAD_Q_motif"/>
</dbReference>
<feature type="compositionally biased region" description="Acidic residues" evidence="9">
    <location>
        <begin position="678"/>
        <end position="693"/>
    </location>
</feature>
<evidence type="ECO:0000256" key="5">
    <source>
        <dbReference type="ARBA" id="ARBA00022884"/>
    </source>
</evidence>
<sequence length="774" mass="88604">MSDKEKNTIKNKKKGKTKVKVFQKKKKPPTSESTFIENLQQQYENIDTEAINSFADLPLSPKTLKGLKECGYTKPTEIQKETIKLSLTGKDILGAAQTGSGKTLAFLIPILERLFCKQWTSFDGVGALVITPTRELAYQIFEELRRVGEHHEFSAGLIIGGKDLKFERNRMDQCNIVICTPGRLLQHMDENPLFDCVNMEILVLDEADRCLDLGFEQTMNAIIANLPAKRQTMLFSATQTKSVRDLARLSLKDPSYISVHEHSEYSTPKGLQQSYVVCELKDKVSILWSFIKNHLKQKIIIFFASCKEVKYIYEIFCKLRPGVSLMPLYGTLHQLRRMDIYENFCKKTSAVLFATDLAARGLDFPEVHWVVQADCPEDAATYIHRVGRTARYHRGGESLLLLLPTERQMLENLKERKIPIEKIDINPMKLNNPVRKMEAFLAKDPTLKDTAQRAFVSYAKSVFLMKDKKVFDVQSLDTDSFANSLGLAVPPRIRFLQRLNARTGKNIQNNNKVYFNDDIEEQSEKVSSDSGVSEEEKSTPFHVSDDSESDDGLLKVKRKDHDIDLPSEFELQENTRNTKKKAVTKAAVVKKLLKKKIVSNKKIVFNDEGKALAVGQDKRSELAQQYENEDAGGIDIERAKLVLREEDKFDKQLFKDKVKAKHKEEKRKLKAKKKKEEEEKDDFGESESEEEPDLSWLPDPDKIYGKKNDEEEPQQVSDEVSIKKKSKKRPLKQEKTEAELPPKKKKKKKLKEISTDLSVNEAEELAMMLLKKNQ</sequence>
<feature type="compositionally biased region" description="Basic and acidic residues" evidence="9">
    <location>
        <begin position="731"/>
        <end position="742"/>
    </location>
</feature>
<dbReference type="GO" id="GO:0010468">
    <property type="term" value="P:regulation of gene expression"/>
    <property type="evidence" value="ECO:0007669"/>
    <property type="project" value="UniProtKB-ARBA"/>
</dbReference>
<evidence type="ECO:0000256" key="6">
    <source>
        <dbReference type="PROSITE-ProRule" id="PRU00552"/>
    </source>
</evidence>
<comment type="catalytic activity">
    <reaction evidence="8">
        <text>ATP + H2O = ADP + phosphate + H(+)</text>
        <dbReference type="Rhea" id="RHEA:13065"/>
        <dbReference type="ChEBI" id="CHEBI:15377"/>
        <dbReference type="ChEBI" id="CHEBI:15378"/>
        <dbReference type="ChEBI" id="CHEBI:30616"/>
        <dbReference type="ChEBI" id="CHEBI:43474"/>
        <dbReference type="ChEBI" id="CHEBI:456216"/>
        <dbReference type="EC" id="3.6.4.13"/>
    </reaction>
</comment>
<evidence type="ECO:0000256" key="3">
    <source>
        <dbReference type="ARBA" id="ARBA00022806"/>
    </source>
</evidence>
<proteinExistence type="inferred from homology"/>
<dbReference type="SMART" id="SM01178">
    <property type="entry name" value="DUF4217"/>
    <property type="match status" value="1"/>
</dbReference>
<dbReference type="GO" id="GO:0005524">
    <property type="term" value="F:ATP binding"/>
    <property type="evidence" value="ECO:0007669"/>
    <property type="project" value="UniProtKB-UniRule"/>
</dbReference>
<evidence type="ECO:0000256" key="7">
    <source>
        <dbReference type="RuleBase" id="RU000492"/>
    </source>
</evidence>
<evidence type="ECO:0000256" key="8">
    <source>
        <dbReference type="RuleBase" id="RU365068"/>
    </source>
</evidence>
<feature type="domain" description="Helicase ATP-binding" evidence="10">
    <location>
        <begin position="83"/>
        <end position="257"/>
    </location>
</feature>
<keyword evidence="5 8" id="KW-0694">RNA-binding</keyword>
<dbReference type="InterPro" id="IPR000629">
    <property type="entry name" value="RNA-helicase_DEAD-box_CS"/>
</dbReference>